<evidence type="ECO:0000256" key="2">
    <source>
        <dbReference type="SAM" id="SignalP"/>
    </source>
</evidence>
<sequence length="580" mass="65975">MRIILFLFIFISTLSVAQDKLPVKKDPYLQAPSPGQPKPLKPEDKIKIIHADKIIKDAEKYEGNQYFTGNVQIEHQGSVLTADEVVLYSEENFVKAIGNTRLQNADGSVITAGEMEYDGNTQKGVARKNVVLTDPKQTIKTDILYYDRMANQAYFNTGGTISDTQGNVMYTKSATYFLNTKMIDFVGNVKIDNPQYLIEGVNIKQNQNTKVAEFFGPTTITNKANPKNRIYTERGTYKMETKEAFLNKNSKIFYNDKILTGDDMYYNQISGFGKATGNVTLDDPLEKRYIKGGYGEIFEKKDSAMMTRNPYAVKIMEKDSVYFAAERIISYQRPDSLDIKVKKSFLRAYKKARVFKSNAQGRADSIAFNETDGVMHMYTNPILWSGEKQVTGDKVEAYFNTQSENIDSLKVIGNAFAISKVDSLTLKDEFNQVKGKFMTVYYQNNDIREARVVGNAQSIVYVDDEDQETKKPERIGITLSACGIIGALFEERALQIISCSIGATSDTYPMSMIEPARRKFPDFNWNTRDRIRKWQDILVDSPNYEEIQYTADNELFDKAQKAVDDEKAKEEAKKPKRVRK</sequence>
<feature type="chain" id="PRO_5017657666" evidence="2">
    <location>
        <begin position="18"/>
        <end position="580"/>
    </location>
</feature>
<dbReference type="PANTHER" id="PTHR30189:SF1">
    <property type="entry name" value="LPS-ASSEMBLY PROTEIN LPTD"/>
    <property type="match status" value="1"/>
</dbReference>
<dbReference type="OrthoDB" id="9805931at2"/>
<keyword evidence="2" id="KW-0732">Signal</keyword>
<dbReference type="PANTHER" id="PTHR30189">
    <property type="entry name" value="LPS-ASSEMBLY PROTEIN"/>
    <property type="match status" value="1"/>
</dbReference>
<dbReference type="InterPro" id="IPR005653">
    <property type="entry name" value="OstA-like_N"/>
</dbReference>
<protein>
    <submittedName>
        <fullName evidence="4">Organic solvent tolerance protein OstA</fullName>
    </submittedName>
</protein>
<evidence type="ECO:0000313" key="5">
    <source>
        <dbReference type="Proteomes" id="UP000256257"/>
    </source>
</evidence>
<gene>
    <name evidence="4" type="ORF">DRF67_04245</name>
</gene>
<dbReference type="Pfam" id="PF13100">
    <property type="entry name" value="OstA_2"/>
    <property type="match status" value="1"/>
</dbReference>
<dbReference type="GO" id="GO:0009279">
    <property type="term" value="C:cell outer membrane"/>
    <property type="evidence" value="ECO:0007669"/>
    <property type="project" value="TreeGrafter"/>
</dbReference>
<feature type="domain" description="Organic solvent tolerance-like N-terminal" evidence="3">
    <location>
        <begin position="44"/>
        <end position="198"/>
    </location>
</feature>
<dbReference type="Gene3D" id="2.60.450.10">
    <property type="entry name" value="Lipopolysaccharide (LPS) transport protein A like domain"/>
    <property type="match status" value="3"/>
</dbReference>
<evidence type="ECO:0000313" key="4">
    <source>
        <dbReference type="EMBL" id="REC49684.1"/>
    </source>
</evidence>
<accession>A0A3D9B7J7</accession>
<reference evidence="4 5" key="1">
    <citation type="submission" date="2018-06" db="EMBL/GenBank/DDBJ databases">
        <title>Novel Chryseobacterium species.</title>
        <authorList>
            <person name="Newman J."/>
            <person name="Hugo C."/>
            <person name="Oosthuizen L."/>
            <person name="Charimba G."/>
        </authorList>
    </citation>
    <scope>NUCLEOTIDE SEQUENCE [LARGE SCALE GENOMIC DNA]</scope>
    <source>
        <strain evidence="4 5">7_F195</strain>
    </source>
</reference>
<dbReference type="Proteomes" id="UP000256257">
    <property type="component" value="Unassembled WGS sequence"/>
</dbReference>
<evidence type="ECO:0000256" key="1">
    <source>
        <dbReference type="ARBA" id="ARBA00023237"/>
    </source>
</evidence>
<dbReference type="RefSeq" id="WP_115926958.1">
    <property type="nucleotide sequence ID" value="NZ_QNVV01000002.1"/>
</dbReference>
<dbReference type="InterPro" id="IPR050218">
    <property type="entry name" value="LptD"/>
</dbReference>
<dbReference type="EMBL" id="QNVV01000002">
    <property type="protein sequence ID" value="REC49684.1"/>
    <property type="molecule type" value="Genomic_DNA"/>
</dbReference>
<comment type="caution">
    <text evidence="4">The sequence shown here is derived from an EMBL/GenBank/DDBJ whole genome shotgun (WGS) entry which is preliminary data.</text>
</comment>
<keyword evidence="1" id="KW-0998">Cell outer membrane</keyword>
<proteinExistence type="predicted"/>
<dbReference type="AlphaFoldDB" id="A0A3D9B7J7"/>
<feature type="signal peptide" evidence="2">
    <location>
        <begin position="1"/>
        <end position="17"/>
    </location>
</feature>
<keyword evidence="1" id="KW-0472">Membrane</keyword>
<organism evidence="4 5">
    <name type="scientific">Chryseobacterium pennipullorum</name>
    <dbReference type="NCBI Taxonomy" id="2258963"/>
    <lineage>
        <taxon>Bacteria</taxon>
        <taxon>Pseudomonadati</taxon>
        <taxon>Bacteroidota</taxon>
        <taxon>Flavobacteriia</taxon>
        <taxon>Flavobacteriales</taxon>
        <taxon>Weeksellaceae</taxon>
        <taxon>Chryseobacterium group</taxon>
        <taxon>Chryseobacterium</taxon>
    </lineage>
</organism>
<dbReference type="GO" id="GO:1990351">
    <property type="term" value="C:transporter complex"/>
    <property type="evidence" value="ECO:0007669"/>
    <property type="project" value="TreeGrafter"/>
</dbReference>
<name>A0A3D9B7J7_9FLAO</name>
<evidence type="ECO:0000259" key="3">
    <source>
        <dbReference type="Pfam" id="PF13100"/>
    </source>
</evidence>
<keyword evidence="5" id="KW-1185">Reference proteome</keyword>